<dbReference type="STRING" id="570521.SAMN04488508_101819"/>
<keyword evidence="4" id="KW-1185">Reference proteome</keyword>
<reference evidence="4" key="1">
    <citation type="submission" date="2016-11" db="EMBL/GenBank/DDBJ databases">
        <authorList>
            <person name="Varghese N."/>
            <person name="Submissions S."/>
        </authorList>
    </citation>
    <scope>NUCLEOTIDE SEQUENCE [LARGE SCALE GENOMIC DNA]</scope>
    <source>
        <strain evidence="4">DSM 22623</strain>
    </source>
</reference>
<dbReference type="EMBL" id="FQYP01000001">
    <property type="protein sequence ID" value="SHI47882.1"/>
    <property type="molecule type" value="Genomic_DNA"/>
</dbReference>
<protein>
    <recommendedName>
        <fullName evidence="5">MORN repeat variant</fullName>
    </recommendedName>
</protein>
<evidence type="ECO:0000313" key="4">
    <source>
        <dbReference type="Proteomes" id="UP000184432"/>
    </source>
</evidence>
<dbReference type="Proteomes" id="UP000184432">
    <property type="component" value="Unassembled WGS sequence"/>
</dbReference>
<feature type="chain" id="PRO_5012635586" description="MORN repeat variant" evidence="2">
    <location>
        <begin position="18"/>
        <end position="202"/>
    </location>
</feature>
<organism evidence="3 4">
    <name type="scientific">Aquimarina spongiae</name>
    <dbReference type="NCBI Taxonomy" id="570521"/>
    <lineage>
        <taxon>Bacteria</taxon>
        <taxon>Pseudomonadati</taxon>
        <taxon>Bacteroidota</taxon>
        <taxon>Flavobacteriia</taxon>
        <taxon>Flavobacteriales</taxon>
        <taxon>Flavobacteriaceae</taxon>
        <taxon>Aquimarina</taxon>
    </lineage>
</organism>
<evidence type="ECO:0000313" key="3">
    <source>
        <dbReference type="EMBL" id="SHI47882.1"/>
    </source>
</evidence>
<accession>A0A1M6BGN7</accession>
<proteinExistence type="predicted"/>
<evidence type="ECO:0008006" key="5">
    <source>
        <dbReference type="Google" id="ProtNLM"/>
    </source>
</evidence>
<evidence type="ECO:0000256" key="2">
    <source>
        <dbReference type="SAM" id="SignalP"/>
    </source>
</evidence>
<sequence length="202" mass="24105">MVLFMAALLLVGTTAEATENQLSDHHGNGVAKRYNRAQPITFVEGGVKFFVYPEGEIEFKILRNRNRTRQTNWGWDNNIQSAPGSQRYHNTYRRPVRYDYYGRLKRVGSNHIFYDRYNRVRRVGTVQMRYNRRGLLHQVGGLHIFYTKHGRIKYFDGTVHYTNCAAPLSPYFEQNRTNRHHNDDHIYKNRKRKKRYDDDDDD</sequence>
<gene>
    <name evidence="3" type="ORF">SAMN04488508_101819</name>
</gene>
<feature type="region of interest" description="Disordered" evidence="1">
    <location>
        <begin position="174"/>
        <end position="202"/>
    </location>
</feature>
<dbReference type="AlphaFoldDB" id="A0A1M6BGN7"/>
<evidence type="ECO:0000256" key="1">
    <source>
        <dbReference type="SAM" id="MobiDB-lite"/>
    </source>
</evidence>
<feature type="signal peptide" evidence="2">
    <location>
        <begin position="1"/>
        <end position="17"/>
    </location>
</feature>
<name>A0A1M6BGN7_9FLAO</name>
<keyword evidence="2" id="KW-0732">Signal</keyword>